<comment type="caution">
    <text evidence="1">The sequence shown here is derived from an EMBL/GenBank/DDBJ whole genome shotgun (WGS) entry which is preliminary data.</text>
</comment>
<evidence type="ECO:0000313" key="2">
    <source>
        <dbReference type="Proteomes" id="UP001152795"/>
    </source>
</evidence>
<dbReference type="AlphaFoldDB" id="A0A6S7I5W9"/>
<organism evidence="1 2">
    <name type="scientific">Paramuricea clavata</name>
    <name type="common">Red gorgonian</name>
    <name type="synonym">Violescent sea-whip</name>
    <dbReference type="NCBI Taxonomy" id="317549"/>
    <lineage>
        <taxon>Eukaryota</taxon>
        <taxon>Metazoa</taxon>
        <taxon>Cnidaria</taxon>
        <taxon>Anthozoa</taxon>
        <taxon>Octocorallia</taxon>
        <taxon>Malacalcyonacea</taxon>
        <taxon>Plexauridae</taxon>
        <taxon>Paramuricea</taxon>
    </lineage>
</organism>
<keyword evidence="2" id="KW-1185">Reference proteome</keyword>
<proteinExistence type="predicted"/>
<evidence type="ECO:0000313" key="1">
    <source>
        <dbReference type="EMBL" id="CAB4011260.1"/>
    </source>
</evidence>
<reference evidence="1" key="1">
    <citation type="submission" date="2020-04" db="EMBL/GenBank/DDBJ databases">
        <authorList>
            <person name="Alioto T."/>
            <person name="Alioto T."/>
            <person name="Gomez Garrido J."/>
        </authorList>
    </citation>
    <scope>NUCLEOTIDE SEQUENCE</scope>
    <source>
        <strain evidence="1">A484AB</strain>
    </source>
</reference>
<name>A0A6S7I5W9_PARCT</name>
<protein>
    <submittedName>
        <fullName evidence="1">Uncharacterized protein</fullName>
    </submittedName>
</protein>
<sequence>MFNIEAWNKLSPAMQAKHTFQNCKQCQLKYSHIQVLFPTKCKRFTGLMKENNPKVANKAIKVQLPSQPGSTTLREAALTKVKDLNIEKKSKAEKKTNNIIHSRCNWSYIYNTQPGCFGNRQSLAGRQRLTMCFETRRFQIKNQTGELAQNVPRKSDLCTVYEKLVLKEDGSIEKSSFFVEGCKCPLVEIRTRKRHELEKYMRINDEKDMDSMSVTEVENRLTMPNERKEEHGIYCEYEGITGKKQDKMRFFHGSTTVLNPSMTLGSTSKIYFVQLLLDTLVQIHEVSYRVFPEANVNTKVLRLISGRSANTEEQEQDLRFLISSNFKKEEAYLKHCWETYLKKKIEMPVKEREGGDDVVGCDDIVQTGELAVDVEYNVRDKGTCTNICIVLLSTNSRDNMKQTKQGQKLGYILGLTEDVLQFDKARKDLRASPQNMELMNKYLDVLPVMETKLLHEQTSI</sequence>
<gene>
    <name evidence="1" type="ORF">PACLA_8A023857</name>
</gene>
<accession>A0A6S7I5W9</accession>
<dbReference type="EMBL" id="CACRXK020007089">
    <property type="protein sequence ID" value="CAB4011260.1"/>
    <property type="molecule type" value="Genomic_DNA"/>
</dbReference>
<dbReference type="Proteomes" id="UP001152795">
    <property type="component" value="Unassembled WGS sequence"/>
</dbReference>